<keyword evidence="5 9" id="KW-0067">ATP-binding</keyword>
<feature type="domain" description="Aminoacyl-tRNA synthetase class Ia" evidence="12">
    <location>
        <begin position="703"/>
        <end position="743"/>
    </location>
</feature>
<dbReference type="GO" id="GO:0004823">
    <property type="term" value="F:leucine-tRNA ligase activity"/>
    <property type="evidence" value="ECO:0007669"/>
    <property type="project" value="UniProtKB-UniRule"/>
</dbReference>
<comment type="catalytic activity">
    <reaction evidence="8 9">
        <text>tRNA(Leu) + L-leucine + ATP = L-leucyl-tRNA(Leu) + AMP + diphosphate</text>
        <dbReference type="Rhea" id="RHEA:11688"/>
        <dbReference type="Rhea" id="RHEA-COMP:9613"/>
        <dbReference type="Rhea" id="RHEA-COMP:9622"/>
        <dbReference type="ChEBI" id="CHEBI:30616"/>
        <dbReference type="ChEBI" id="CHEBI:33019"/>
        <dbReference type="ChEBI" id="CHEBI:57427"/>
        <dbReference type="ChEBI" id="CHEBI:78442"/>
        <dbReference type="ChEBI" id="CHEBI:78494"/>
        <dbReference type="ChEBI" id="CHEBI:456215"/>
        <dbReference type="EC" id="6.1.1.4"/>
    </reaction>
</comment>
<dbReference type="GO" id="GO:0005829">
    <property type="term" value="C:cytosol"/>
    <property type="evidence" value="ECO:0007669"/>
    <property type="project" value="TreeGrafter"/>
</dbReference>
<dbReference type="SUPFAM" id="SSF47323">
    <property type="entry name" value="Anticodon-binding domain of a subclass of class I aminoacyl-tRNA synthetases"/>
    <property type="match status" value="1"/>
</dbReference>
<evidence type="ECO:0000256" key="3">
    <source>
        <dbReference type="ARBA" id="ARBA00022598"/>
    </source>
</evidence>
<dbReference type="FunFam" id="2.20.28.290:FF:000001">
    <property type="entry name" value="Leucine--tRNA ligase"/>
    <property type="match status" value="1"/>
</dbReference>
<feature type="domain" description="Methionyl/Leucyl tRNA synthetase" evidence="14">
    <location>
        <begin position="119"/>
        <end position="252"/>
    </location>
</feature>
<dbReference type="SUPFAM" id="SSF52374">
    <property type="entry name" value="Nucleotidylyl transferase"/>
    <property type="match status" value="1"/>
</dbReference>
<organism evidence="16 17">
    <name type="scientific">Paraburkholderia phytofirmans (strain DSM 17436 / LMG 22146 / PsJN)</name>
    <name type="common">Burkholderia phytofirmans</name>
    <dbReference type="NCBI Taxonomy" id="398527"/>
    <lineage>
        <taxon>Bacteria</taxon>
        <taxon>Pseudomonadati</taxon>
        <taxon>Pseudomonadota</taxon>
        <taxon>Betaproteobacteria</taxon>
        <taxon>Burkholderiales</taxon>
        <taxon>Burkholderiaceae</taxon>
        <taxon>Paraburkholderia</taxon>
    </lineage>
</organism>
<evidence type="ECO:0000259" key="13">
    <source>
        <dbReference type="Pfam" id="PF08264"/>
    </source>
</evidence>
<dbReference type="InterPro" id="IPR009080">
    <property type="entry name" value="tRNAsynth_Ia_anticodon-bd"/>
</dbReference>
<dbReference type="FunFam" id="3.40.50.620:FF:000056">
    <property type="entry name" value="Leucine--tRNA ligase"/>
    <property type="match status" value="1"/>
</dbReference>
<dbReference type="InterPro" id="IPR002300">
    <property type="entry name" value="aa-tRNA-synth_Ia"/>
</dbReference>
<name>B2SYN6_PARPJ</name>
<evidence type="ECO:0000313" key="17">
    <source>
        <dbReference type="Proteomes" id="UP000001739"/>
    </source>
</evidence>
<dbReference type="NCBIfam" id="TIGR00396">
    <property type="entry name" value="leuS_bact"/>
    <property type="match status" value="1"/>
</dbReference>
<dbReference type="InterPro" id="IPR013155">
    <property type="entry name" value="M/V/L/I-tRNA-synth_anticd-bd"/>
</dbReference>
<evidence type="ECO:0000259" key="12">
    <source>
        <dbReference type="Pfam" id="PF00133"/>
    </source>
</evidence>
<feature type="short sequence motif" description="'KMSKS' region" evidence="9">
    <location>
        <begin position="704"/>
        <end position="708"/>
    </location>
</feature>
<dbReference type="Gene3D" id="3.90.740.10">
    <property type="entry name" value="Valyl/Leucyl/Isoleucyl-tRNA synthetase, editing domain"/>
    <property type="match status" value="1"/>
</dbReference>
<evidence type="ECO:0000256" key="4">
    <source>
        <dbReference type="ARBA" id="ARBA00022741"/>
    </source>
</evidence>
<gene>
    <name evidence="9" type="primary">leuS</name>
    <name evidence="16" type="ordered locus">Bphyt_3380</name>
</gene>
<dbReference type="FunFam" id="3.90.740.10:FF:000012">
    <property type="entry name" value="Leucine--tRNA ligase"/>
    <property type="match status" value="1"/>
</dbReference>
<dbReference type="Gene3D" id="1.10.730.10">
    <property type="entry name" value="Isoleucyl-tRNA Synthetase, Domain 1"/>
    <property type="match status" value="2"/>
</dbReference>
<evidence type="ECO:0000256" key="7">
    <source>
        <dbReference type="ARBA" id="ARBA00023146"/>
    </source>
</evidence>
<keyword evidence="2 9" id="KW-0963">Cytoplasm</keyword>
<evidence type="ECO:0000256" key="8">
    <source>
        <dbReference type="ARBA" id="ARBA00047469"/>
    </source>
</evidence>
<evidence type="ECO:0000259" key="14">
    <source>
        <dbReference type="Pfam" id="PF09334"/>
    </source>
</evidence>
<evidence type="ECO:0000256" key="9">
    <source>
        <dbReference type="HAMAP-Rule" id="MF_00049"/>
    </source>
</evidence>
<dbReference type="AlphaFoldDB" id="B2SYN6"/>
<dbReference type="Pfam" id="PF13603">
    <property type="entry name" value="tRNA-synt_1_2"/>
    <property type="match status" value="1"/>
</dbReference>
<keyword evidence="7 9" id="KW-0030">Aminoacyl-tRNA synthetase</keyword>
<dbReference type="CDD" id="cd07958">
    <property type="entry name" value="Anticodon_Ia_Leu_BEm"/>
    <property type="match status" value="1"/>
</dbReference>
<dbReference type="Pfam" id="PF08264">
    <property type="entry name" value="Anticodon_1"/>
    <property type="match status" value="1"/>
</dbReference>
<feature type="domain" description="Leucyl-tRNA synthetase editing" evidence="15">
    <location>
        <begin position="301"/>
        <end position="487"/>
    </location>
</feature>
<keyword evidence="6 9" id="KW-0648">Protein biosynthesis</keyword>
<dbReference type="Proteomes" id="UP000001739">
    <property type="component" value="Chromosome 1"/>
</dbReference>
<dbReference type="FunFam" id="1.10.730.10:FF:000002">
    <property type="entry name" value="Leucine--tRNA ligase"/>
    <property type="match status" value="1"/>
</dbReference>
<dbReference type="InterPro" id="IPR002302">
    <property type="entry name" value="Leu-tRNA-ligase"/>
</dbReference>
<dbReference type="STRING" id="398527.Bphyt_3380"/>
<keyword evidence="4 9" id="KW-0547">Nucleotide-binding</keyword>
<evidence type="ECO:0000313" key="16">
    <source>
        <dbReference type="EMBL" id="ACD17771.1"/>
    </source>
</evidence>
<comment type="similarity">
    <text evidence="1 9 10">Belongs to the class-I aminoacyl-tRNA synthetase family.</text>
</comment>
<feature type="short sequence motif" description="'HIGH' region" evidence="9">
    <location>
        <begin position="123"/>
        <end position="133"/>
    </location>
</feature>
<comment type="subcellular location">
    <subcellularLocation>
        <location evidence="9">Cytoplasm</location>
    </subcellularLocation>
</comment>
<feature type="region of interest" description="Disordered" evidence="11">
    <location>
        <begin position="20"/>
        <end position="47"/>
    </location>
</feature>
<dbReference type="PROSITE" id="PS00178">
    <property type="entry name" value="AA_TRNA_LIGASE_I"/>
    <property type="match status" value="1"/>
</dbReference>
<evidence type="ECO:0000256" key="2">
    <source>
        <dbReference type="ARBA" id="ARBA00022490"/>
    </source>
</evidence>
<dbReference type="InterPro" id="IPR015413">
    <property type="entry name" value="Methionyl/Leucyl_tRNA_Synth"/>
</dbReference>
<dbReference type="PRINTS" id="PR00985">
    <property type="entry name" value="TRNASYNTHLEU"/>
</dbReference>
<evidence type="ECO:0000256" key="5">
    <source>
        <dbReference type="ARBA" id="ARBA00022840"/>
    </source>
</evidence>
<dbReference type="EMBL" id="CP001052">
    <property type="protein sequence ID" value="ACD17771.1"/>
    <property type="molecule type" value="Genomic_DNA"/>
</dbReference>
<dbReference type="InterPro" id="IPR014729">
    <property type="entry name" value="Rossmann-like_a/b/a_fold"/>
</dbReference>
<dbReference type="Gene3D" id="2.20.28.290">
    <property type="match status" value="1"/>
</dbReference>
<evidence type="ECO:0000256" key="1">
    <source>
        <dbReference type="ARBA" id="ARBA00005594"/>
    </source>
</evidence>
<evidence type="ECO:0000259" key="15">
    <source>
        <dbReference type="Pfam" id="PF13603"/>
    </source>
</evidence>
<evidence type="ECO:0000256" key="10">
    <source>
        <dbReference type="RuleBase" id="RU363035"/>
    </source>
</evidence>
<dbReference type="SUPFAM" id="SSF50677">
    <property type="entry name" value="ValRS/IleRS/LeuRS editing domain"/>
    <property type="match status" value="1"/>
</dbReference>
<feature type="binding site" evidence="9">
    <location>
        <position position="707"/>
    </location>
    <ligand>
        <name>ATP</name>
        <dbReference type="ChEBI" id="CHEBI:30616"/>
    </ligand>
</feature>
<evidence type="ECO:0000256" key="6">
    <source>
        <dbReference type="ARBA" id="ARBA00022917"/>
    </source>
</evidence>
<dbReference type="Pfam" id="PF09334">
    <property type="entry name" value="tRNA-synt_1g"/>
    <property type="match status" value="1"/>
</dbReference>
<dbReference type="InterPro" id="IPR009008">
    <property type="entry name" value="Val/Leu/Ile-tRNA-synth_edit"/>
</dbReference>
<dbReference type="HAMAP" id="MF_00049_B">
    <property type="entry name" value="Leu_tRNA_synth_B"/>
    <property type="match status" value="1"/>
</dbReference>
<dbReference type="PANTHER" id="PTHR43740:SF2">
    <property type="entry name" value="LEUCINE--TRNA LIGASE, MITOCHONDRIAL"/>
    <property type="match status" value="1"/>
</dbReference>
<keyword evidence="3 9" id="KW-0436">Ligase</keyword>
<protein>
    <recommendedName>
        <fullName evidence="9">Leucine--tRNA ligase</fullName>
        <ecNumber evidence="9">6.1.1.4</ecNumber>
    </recommendedName>
    <alternativeName>
        <fullName evidence="9">Leucyl-tRNA synthetase</fullName>
        <shortName evidence="9">LeuRS</shortName>
    </alternativeName>
</protein>
<dbReference type="Gene3D" id="3.40.50.620">
    <property type="entry name" value="HUPs"/>
    <property type="match status" value="2"/>
</dbReference>
<dbReference type="GO" id="GO:0002161">
    <property type="term" value="F:aminoacyl-tRNA deacylase activity"/>
    <property type="evidence" value="ECO:0007669"/>
    <property type="project" value="InterPro"/>
</dbReference>
<dbReference type="HOGENOM" id="CLU_004427_0_0_4"/>
<dbReference type="InterPro" id="IPR025709">
    <property type="entry name" value="Leu_tRNA-synth_edit"/>
</dbReference>
<dbReference type="Gene3D" id="3.10.20.590">
    <property type="match status" value="1"/>
</dbReference>
<dbReference type="PANTHER" id="PTHR43740">
    <property type="entry name" value="LEUCYL-TRNA SYNTHETASE"/>
    <property type="match status" value="1"/>
</dbReference>
<dbReference type="Pfam" id="PF00133">
    <property type="entry name" value="tRNA-synt_1"/>
    <property type="match status" value="2"/>
</dbReference>
<dbReference type="EC" id="6.1.1.4" evidence="9"/>
<dbReference type="CDD" id="cd00812">
    <property type="entry name" value="LeuRS_core"/>
    <property type="match status" value="1"/>
</dbReference>
<feature type="domain" description="Methionyl/Valyl/Leucyl/Isoleucyl-tRNA synthetase anticodon-binding" evidence="13">
    <location>
        <begin position="785"/>
        <end position="907"/>
    </location>
</feature>
<dbReference type="FunFam" id="3.10.20.590:FF:000001">
    <property type="entry name" value="Leucine--tRNA ligase"/>
    <property type="match status" value="1"/>
</dbReference>
<dbReference type="GO" id="GO:0006429">
    <property type="term" value="P:leucyl-tRNA aminoacylation"/>
    <property type="evidence" value="ECO:0007669"/>
    <property type="project" value="UniProtKB-UniRule"/>
</dbReference>
<dbReference type="GO" id="GO:0005524">
    <property type="term" value="F:ATP binding"/>
    <property type="evidence" value="ECO:0007669"/>
    <property type="project" value="UniProtKB-UniRule"/>
</dbReference>
<feature type="domain" description="Aminoacyl-tRNA synthetase class Ia" evidence="12">
    <location>
        <begin position="501"/>
        <end position="656"/>
    </location>
</feature>
<dbReference type="KEGG" id="bpy:Bphyt_3380"/>
<accession>B2SYN6</accession>
<dbReference type="FunFam" id="3.40.50.620:FF:000003">
    <property type="entry name" value="Leucine--tRNA ligase"/>
    <property type="match status" value="1"/>
</dbReference>
<dbReference type="eggNOG" id="COG0495">
    <property type="taxonomic scope" value="Bacteria"/>
</dbReference>
<reference evidence="16 17" key="1">
    <citation type="journal article" date="2011" name="J. Bacteriol.">
        <title>Complete genome sequence of the plant growth-promoting endophyte Burkholderia phytofirmans strain PsJN.</title>
        <authorList>
            <person name="Weilharter A."/>
            <person name="Mitter B."/>
            <person name="Shin M.V."/>
            <person name="Chain P.S."/>
            <person name="Nowak J."/>
            <person name="Sessitsch A."/>
        </authorList>
    </citation>
    <scope>NUCLEOTIDE SEQUENCE [LARGE SCALE GENOMIC DNA]</scope>
    <source>
        <strain evidence="17">DSM 17436 / LMG 22146 / PsJN</strain>
    </source>
</reference>
<sequence length="944" mass="105967">MWPLRFRIACELLLHRTTQTLSEPSRAEPSRAEACSTPRGGPVRGRYNQPFPPPTGKRRHFIQQSTKAAGAKAPTQRLHHTMHEKYVPSDVESAAQGQWRAIDAYKSTETTDKPKFYCVSMLPYPSGKLHMGHVRNYTINDVMYRYLRMNGYNVLMPMGWDAFGMPAENAAMANNVPPAKWTYDNIAYMKKQMQSMGLAIDWSREVATCSPDYYKWNQWLFLKMLEKGIAYKKTGTVNWDPVDQTVLANEQVIDGRGWRSGALVEKREIPMYYMRITQYADELLNDLEGLGWPERVKIMQQNWIGKSFGVNFGFPYEIDGEQKLLRVFTTRADTIMGVTFCAIAAEHPLATRLAKDKPELQAFIEECKRGGVAEADVATMEKKGMATGFTVTHPLTQEQVEVWIGNYVLMSYGEGAVMGVPAHDERDFAFVKKYGLPIKQVVAVEGKEYSTDAWQEWYADKTGTLINSGKYDGLGYEAAVDQIAADLKELGLGDKQITWRLRDWGVSRQRYWGTPIPIIHCPTCGDVPVPEKDLPVVLPEDLVPDGTGNPLARSEAFVNCTCPTCGGAAKRETDTMDTFVDSSWYFYRYASPDAKTMVDERTDYWAPMDQYIGGIEHAILHLLYSRFWAKVMRDMGLVNFGEPAKNLLTQGMVLNETYYRENEAGKKTWYNPADVTVSFDDKGRPVGAVLNEDGQPVVLGGVEKMSKSKNNGVDPQLLIDQHGADTARLFVMFAAPPEQSLEWSGSGVEGASRFLRRVWSFSQANEAALRQGGTFDAAQLSDVEKTLRREIYSVLKQADFDYQRLQYNTVVSAAMKMLNALDSAKGARPAVLRETHSVLLRVLYPVVPHLTFQLWQELGYADELGSLLDAPWPKVDEKALEQSEIELVLQVNGKVRGAITVAKEASREAIEQLAAAHEMVAKFSEGKAPKKIVVVPGRLVNVVV</sequence>
<proteinExistence type="inferred from homology"/>
<dbReference type="InterPro" id="IPR001412">
    <property type="entry name" value="aa-tRNA-synth_I_CS"/>
</dbReference>
<evidence type="ECO:0000256" key="11">
    <source>
        <dbReference type="SAM" id="MobiDB-lite"/>
    </source>
</evidence>